<dbReference type="Proteomes" id="UP000315010">
    <property type="component" value="Unassembled WGS sequence"/>
</dbReference>
<proteinExistence type="predicted"/>
<sequence length="120" mass="13377">MSIPLDSLAISYTRQTAGAFAVLVFQVNLPIIPIATLTTHPQHGRRIVTLVCWLDELSASHRPFRRFKPSASFHGDRLLLSRPFQVMSDSSDFFTISGAAKRSDAEFVATQPTQSFLTLR</sequence>
<gene>
    <name evidence="1" type="ORF">CA13_29390</name>
</gene>
<protein>
    <submittedName>
        <fullName evidence="1">Uncharacterized protein</fullName>
    </submittedName>
</protein>
<keyword evidence="2" id="KW-1185">Reference proteome</keyword>
<accession>A0A5C5Z376</accession>
<organism evidence="1 2">
    <name type="scientific">Novipirellula herctigrandis</name>
    <dbReference type="NCBI Taxonomy" id="2527986"/>
    <lineage>
        <taxon>Bacteria</taxon>
        <taxon>Pseudomonadati</taxon>
        <taxon>Planctomycetota</taxon>
        <taxon>Planctomycetia</taxon>
        <taxon>Pirellulales</taxon>
        <taxon>Pirellulaceae</taxon>
        <taxon>Novipirellula</taxon>
    </lineage>
</organism>
<name>A0A5C5Z376_9BACT</name>
<reference evidence="1 2" key="1">
    <citation type="submission" date="2019-02" db="EMBL/GenBank/DDBJ databases">
        <title>Deep-cultivation of Planctomycetes and their phenomic and genomic characterization uncovers novel biology.</title>
        <authorList>
            <person name="Wiegand S."/>
            <person name="Jogler M."/>
            <person name="Boedeker C."/>
            <person name="Pinto D."/>
            <person name="Vollmers J."/>
            <person name="Rivas-Marin E."/>
            <person name="Kohn T."/>
            <person name="Peeters S.H."/>
            <person name="Heuer A."/>
            <person name="Rast P."/>
            <person name="Oberbeckmann S."/>
            <person name="Bunk B."/>
            <person name="Jeske O."/>
            <person name="Meyerdierks A."/>
            <person name="Storesund J.E."/>
            <person name="Kallscheuer N."/>
            <person name="Luecker S."/>
            <person name="Lage O.M."/>
            <person name="Pohl T."/>
            <person name="Merkel B.J."/>
            <person name="Hornburger P."/>
            <person name="Mueller R.-W."/>
            <person name="Bruemmer F."/>
            <person name="Labrenz M."/>
            <person name="Spormann A.M."/>
            <person name="Op Den Camp H."/>
            <person name="Overmann J."/>
            <person name="Amann R."/>
            <person name="Jetten M.S.M."/>
            <person name="Mascher T."/>
            <person name="Medema M.H."/>
            <person name="Devos D.P."/>
            <person name="Kaster A.-K."/>
            <person name="Ovreas L."/>
            <person name="Rohde M."/>
            <person name="Galperin M.Y."/>
            <person name="Jogler C."/>
        </authorList>
    </citation>
    <scope>NUCLEOTIDE SEQUENCE [LARGE SCALE GENOMIC DNA]</scope>
    <source>
        <strain evidence="1 2">CA13</strain>
    </source>
</reference>
<evidence type="ECO:0000313" key="2">
    <source>
        <dbReference type="Proteomes" id="UP000315010"/>
    </source>
</evidence>
<dbReference type="AlphaFoldDB" id="A0A5C5Z376"/>
<evidence type="ECO:0000313" key="1">
    <source>
        <dbReference type="EMBL" id="TWT81486.1"/>
    </source>
</evidence>
<dbReference type="EMBL" id="SJPJ01000001">
    <property type="protein sequence ID" value="TWT81486.1"/>
    <property type="molecule type" value="Genomic_DNA"/>
</dbReference>
<comment type="caution">
    <text evidence="1">The sequence shown here is derived from an EMBL/GenBank/DDBJ whole genome shotgun (WGS) entry which is preliminary data.</text>
</comment>